<evidence type="ECO:0000313" key="3">
    <source>
        <dbReference type="Proteomes" id="UP000249016"/>
    </source>
</evidence>
<gene>
    <name evidence="2" type="ORF">HMF3257_22075</name>
</gene>
<keyword evidence="3" id="KW-1185">Reference proteome</keyword>
<proteinExistence type="predicted"/>
<evidence type="ECO:0000256" key="1">
    <source>
        <dbReference type="SAM" id="MobiDB-lite"/>
    </source>
</evidence>
<accession>A0A327NQA8</accession>
<dbReference type="EMBL" id="QLII01000001">
    <property type="protein sequence ID" value="RAI76196.1"/>
    <property type="molecule type" value="Genomic_DNA"/>
</dbReference>
<feature type="compositionally biased region" description="Basic residues" evidence="1">
    <location>
        <begin position="239"/>
        <end position="254"/>
    </location>
</feature>
<organism evidence="2 3">
    <name type="scientific">Spirosoma telluris</name>
    <dbReference type="NCBI Taxonomy" id="2183553"/>
    <lineage>
        <taxon>Bacteria</taxon>
        <taxon>Pseudomonadati</taxon>
        <taxon>Bacteroidota</taxon>
        <taxon>Cytophagia</taxon>
        <taxon>Cytophagales</taxon>
        <taxon>Cytophagaceae</taxon>
        <taxon>Spirosoma</taxon>
    </lineage>
</organism>
<sequence length="254" mass="28164">MVKWSLKNPHSDKVGIFFGNWQRLRRQQTLSTMNLRILIMLALVVGSANLWGQSKTADTTQTRTSKSQQTYYSISRSSEDSTRSIFNFKAAPIYVRATPFSIYTGAGSPKDRIAQSIELGKSFNVIDLGVAFGRNSLRPDTSLFLEGRVTMDVANYGIFANEMTIGAGRVFDKQGSLMLELTYSIMAQIAPRVGIGLTTGYYDFSSETTDSSKTFYGIYLRFGLLRTDSGGLLGGSNRGRGRPVRVGRPHRHGR</sequence>
<name>A0A327NQA8_9BACT</name>
<comment type="caution">
    <text evidence="2">The sequence shown here is derived from an EMBL/GenBank/DDBJ whole genome shotgun (WGS) entry which is preliminary data.</text>
</comment>
<feature type="region of interest" description="Disordered" evidence="1">
    <location>
        <begin position="234"/>
        <end position="254"/>
    </location>
</feature>
<dbReference type="Proteomes" id="UP000249016">
    <property type="component" value="Unassembled WGS sequence"/>
</dbReference>
<dbReference type="AlphaFoldDB" id="A0A327NQA8"/>
<evidence type="ECO:0000313" key="2">
    <source>
        <dbReference type="EMBL" id="RAI76196.1"/>
    </source>
</evidence>
<reference evidence="2 3" key="1">
    <citation type="submission" date="2018-06" db="EMBL/GenBank/DDBJ databases">
        <title>Spirosoma sp. HMF3257 Genome sequencing and assembly.</title>
        <authorList>
            <person name="Kang H."/>
            <person name="Cha I."/>
            <person name="Kim H."/>
            <person name="Kang J."/>
            <person name="Joh K."/>
        </authorList>
    </citation>
    <scope>NUCLEOTIDE SEQUENCE [LARGE SCALE GENOMIC DNA]</scope>
    <source>
        <strain evidence="2 3">HMF3257</strain>
    </source>
</reference>
<protein>
    <submittedName>
        <fullName evidence="2">Uncharacterized protein</fullName>
    </submittedName>
</protein>